<dbReference type="Proteomes" id="UP000248783">
    <property type="component" value="Unassembled WGS sequence"/>
</dbReference>
<accession>A0A2W5XS92</accession>
<reference evidence="11 12" key="1">
    <citation type="submission" date="2018-06" db="EMBL/GenBank/DDBJ databases">
        <title>Whole genome sequencing of a novel hydrocarbon degrading bacterial strain, PW21 isolated from oil contaminated produced water sample.</title>
        <authorList>
            <person name="Nagkirti P."/>
            <person name="Shaikh A."/>
            <person name="Gowdaman V."/>
            <person name="Engineer A.E."/>
            <person name="Dagar S."/>
            <person name="Dhakephalkar P.K."/>
        </authorList>
    </citation>
    <scope>NUCLEOTIDE SEQUENCE [LARGE SCALE GENOMIC DNA]</scope>
    <source>
        <strain evidence="11 12">PW21</strain>
    </source>
</reference>
<dbReference type="Gene3D" id="1.20.120.350">
    <property type="entry name" value="Voltage-gated potassium channels. Chain C"/>
    <property type="match status" value="1"/>
</dbReference>
<evidence type="ECO:0000313" key="11">
    <source>
        <dbReference type="EMBL" id="PZR52678.1"/>
    </source>
</evidence>
<evidence type="ECO:0000256" key="7">
    <source>
        <dbReference type="ARBA" id="ARBA00023303"/>
    </source>
</evidence>
<dbReference type="Gene3D" id="1.20.5.110">
    <property type="match status" value="1"/>
</dbReference>
<feature type="domain" description="Potassium channel" evidence="10">
    <location>
        <begin position="111"/>
        <end position="187"/>
    </location>
</feature>
<evidence type="ECO:0000256" key="6">
    <source>
        <dbReference type="ARBA" id="ARBA00023136"/>
    </source>
</evidence>
<feature type="compositionally biased region" description="Pro residues" evidence="8">
    <location>
        <begin position="234"/>
        <end position="247"/>
    </location>
</feature>
<dbReference type="GO" id="GO:0005249">
    <property type="term" value="F:voltage-gated potassium channel activity"/>
    <property type="evidence" value="ECO:0007669"/>
    <property type="project" value="InterPro"/>
</dbReference>
<keyword evidence="7 11" id="KW-0407">Ion channel</keyword>
<keyword evidence="5" id="KW-0406">Ion transport</keyword>
<dbReference type="Gene3D" id="1.10.287.70">
    <property type="match status" value="1"/>
</dbReference>
<evidence type="ECO:0000256" key="1">
    <source>
        <dbReference type="ARBA" id="ARBA00004141"/>
    </source>
</evidence>
<evidence type="ECO:0000259" key="10">
    <source>
        <dbReference type="Pfam" id="PF07885"/>
    </source>
</evidence>
<dbReference type="InterPro" id="IPR028325">
    <property type="entry name" value="VG_K_chnl"/>
</dbReference>
<feature type="transmembrane region" description="Helical" evidence="9">
    <location>
        <begin position="100"/>
        <end position="119"/>
    </location>
</feature>
<organism evidence="11 12">
    <name type="scientific">Xylanimonas oleitrophica</name>
    <dbReference type="NCBI Taxonomy" id="2607479"/>
    <lineage>
        <taxon>Bacteria</taxon>
        <taxon>Bacillati</taxon>
        <taxon>Actinomycetota</taxon>
        <taxon>Actinomycetes</taxon>
        <taxon>Micrococcales</taxon>
        <taxon>Promicromonosporaceae</taxon>
        <taxon>Xylanimonas</taxon>
    </lineage>
</organism>
<keyword evidence="2" id="KW-0813">Transport</keyword>
<keyword evidence="6 9" id="KW-0472">Membrane</keyword>
<keyword evidence="3 9" id="KW-0812">Transmembrane</keyword>
<keyword evidence="4 9" id="KW-1133">Transmembrane helix</keyword>
<comment type="subcellular location">
    <subcellularLocation>
        <location evidence="1">Membrane</location>
        <topology evidence="1">Multi-pass membrane protein</topology>
    </subcellularLocation>
</comment>
<evidence type="ECO:0000256" key="2">
    <source>
        <dbReference type="ARBA" id="ARBA00022448"/>
    </source>
</evidence>
<dbReference type="GO" id="GO:0008076">
    <property type="term" value="C:voltage-gated potassium channel complex"/>
    <property type="evidence" value="ECO:0007669"/>
    <property type="project" value="InterPro"/>
</dbReference>
<comment type="caution">
    <text evidence="11">The sequence shown here is derived from an EMBL/GenBank/DDBJ whole genome shotgun (WGS) entry which is preliminary data.</text>
</comment>
<proteinExistence type="predicted"/>
<name>A0A2W5XS92_9MICO</name>
<dbReference type="AlphaFoldDB" id="A0A2W5XS92"/>
<dbReference type="PANTHER" id="PTHR11537:SF254">
    <property type="entry name" value="POTASSIUM VOLTAGE-GATED CHANNEL PROTEIN SHAB"/>
    <property type="match status" value="1"/>
</dbReference>
<gene>
    <name evidence="11" type="ORF">DNL40_10825</name>
</gene>
<evidence type="ECO:0000256" key="4">
    <source>
        <dbReference type="ARBA" id="ARBA00022989"/>
    </source>
</evidence>
<dbReference type="InterPro" id="IPR027359">
    <property type="entry name" value="Volt_channel_dom_sf"/>
</dbReference>
<evidence type="ECO:0000256" key="8">
    <source>
        <dbReference type="SAM" id="MobiDB-lite"/>
    </source>
</evidence>
<evidence type="ECO:0000256" key="9">
    <source>
        <dbReference type="SAM" id="Phobius"/>
    </source>
</evidence>
<protein>
    <submittedName>
        <fullName evidence="11">Two pore domain potassium channel family protein</fullName>
    </submittedName>
</protein>
<keyword evidence="12" id="KW-1185">Reference proteome</keyword>
<dbReference type="Pfam" id="PF07885">
    <property type="entry name" value="Ion_trans_2"/>
    <property type="match status" value="1"/>
</dbReference>
<dbReference type="EMBL" id="QKWH01000008">
    <property type="protein sequence ID" value="PZR52678.1"/>
    <property type="molecule type" value="Genomic_DNA"/>
</dbReference>
<evidence type="ECO:0000256" key="5">
    <source>
        <dbReference type="ARBA" id="ARBA00023065"/>
    </source>
</evidence>
<sequence length="247" mass="25782">MAALAMLFLVAYAVPIAWPGVSQPVRALCTVVMTATWVTFALEYAVCITLAPARWAYVRRNLLTLGAIVLPVLRPLRLLRLVALVTILNRVGASSLRGRVVTYVVGGTALLVVCGGLAITDAERGRPGANIAHLGDGLWWALTTMTTVGYGDRYPVTDVGRVVATALMVAGIALLGVVTATLASWLVESVAAEQEAREAATPATSAEVAALRAEVVRLREALEREAAERGAPVPSTPPGPAAPPAAD</sequence>
<dbReference type="InterPro" id="IPR013099">
    <property type="entry name" value="K_chnl_dom"/>
</dbReference>
<feature type="transmembrane region" description="Helical" evidence="9">
    <location>
        <begin position="23"/>
        <end position="50"/>
    </location>
</feature>
<feature type="region of interest" description="Disordered" evidence="8">
    <location>
        <begin position="225"/>
        <end position="247"/>
    </location>
</feature>
<evidence type="ECO:0000313" key="12">
    <source>
        <dbReference type="Proteomes" id="UP000248783"/>
    </source>
</evidence>
<feature type="transmembrane region" description="Helical" evidence="9">
    <location>
        <begin position="162"/>
        <end position="187"/>
    </location>
</feature>
<dbReference type="SUPFAM" id="SSF81324">
    <property type="entry name" value="Voltage-gated potassium channels"/>
    <property type="match status" value="1"/>
</dbReference>
<dbReference type="PANTHER" id="PTHR11537">
    <property type="entry name" value="VOLTAGE-GATED POTASSIUM CHANNEL"/>
    <property type="match status" value="1"/>
</dbReference>
<dbReference type="GO" id="GO:0001508">
    <property type="term" value="P:action potential"/>
    <property type="evidence" value="ECO:0007669"/>
    <property type="project" value="TreeGrafter"/>
</dbReference>
<evidence type="ECO:0000256" key="3">
    <source>
        <dbReference type="ARBA" id="ARBA00022692"/>
    </source>
</evidence>